<keyword evidence="2" id="KW-0805">Transcription regulation</keyword>
<evidence type="ECO:0000256" key="1">
    <source>
        <dbReference type="ARBA" id="ARBA00010641"/>
    </source>
</evidence>
<dbReference type="Pfam" id="PF08281">
    <property type="entry name" value="Sigma70_r4_2"/>
    <property type="match status" value="1"/>
</dbReference>
<dbReference type="SUPFAM" id="SSF88946">
    <property type="entry name" value="Sigma2 domain of RNA polymerase sigma factors"/>
    <property type="match status" value="1"/>
</dbReference>
<dbReference type="Pfam" id="PF04542">
    <property type="entry name" value="Sigma70_r2"/>
    <property type="match status" value="1"/>
</dbReference>
<dbReference type="RefSeq" id="WP_087913649.1">
    <property type="nucleotide sequence ID" value="NZ_CP021780.1"/>
</dbReference>
<dbReference type="EMBL" id="CP021780">
    <property type="protein sequence ID" value="ASA19624.1"/>
    <property type="molecule type" value="Genomic_DNA"/>
</dbReference>
<dbReference type="InterPro" id="IPR013324">
    <property type="entry name" value="RNA_pol_sigma_r3/r4-like"/>
</dbReference>
<dbReference type="CDD" id="cd06171">
    <property type="entry name" value="Sigma70_r4"/>
    <property type="match status" value="1"/>
</dbReference>
<dbReference type="PANTHER" id="PTHR43133:SF52">
    <property type="entry name" value="ECF RNA POLYMERASE SIGMA FACTOR SIGL"/>
    <property type="match status" value="1"/>
</dbReference>
<proteinExistence type="inferred from homology"/>
<dbReference type="Proteomes" id="UP000249890">
    <property type="component" value="Chromosome"/>
</dbReference>
<dbReference type="Gene3D" id="1.10.10.10">
    <property type="entry name" value="Winged helix-like DNA-binding domain superfamily/Winged helix DNA-binding domain"/>
    <property type="match status" value="1"/>
</dbReference>
<dbReference type="SUPFAM" id="SSF88659">
    <property type="entry name" value="Sigma3 and sigma4 domains of RNA polymerase sigma factors"/>
    <property type="match status" value="1"/>
</dbReference>
<keyword evidence="9" id="KW-1185">Reference proteome</keyword>
<keyword evidence="5" id="KW-0804">Transcription</keyword>
<keyword evidence="4" id="KW-0238">DNA-binding</keyword>
<comment type="similarity">
    <text evidence="1">Belongs to the sigma-70 factor family. ECF subfamily.</text>
</comment>
<evidence type="ECO:0000259" key="6">
    <source>
        <dbReference type="Pfam" id="PF04542"/>
    </source>
</evidence>
<dbReference type="InterPro" id="IPR013325">
    <property type="entry name" value="RNA_pol_sigma_r2"/>
</dbReference>
<sequence length="166" mass="20280">MKPQTLDEIYQQYVQDIYRYLRSLCQDHHAAEDLMQETFYRAYMYLEDCKDEKIKPWLFRVAYNAWVDYTRKEKRSIVQGEGYFQGLAHPETTEGTLLRQERWEEMTVDVSQLPERQRHALLLHDWHGLSYREAADIMEVGLSQYKILIFRARQQLRELEQRRNER</sequence>
<evidence type="ECO:0000313" key="8">
    <source>
        <dbReference type="EMBL" id="ASA19624.1"/>
    </source>
</evidence>
<dbReference type="NCBIfam" id="TIGR02950">
    <property type="entry name" value="SigM_subfam"/>
    <property type="match status" value="1"/>
</dbReference>
<evidence type="ECO:0000256" key="5">
    <source>
        <dbReference type="ARBA" id="ARBA00023163"/>
    </source>
</evidence>
<feature type="domain" description="RNA polymerase sigma-70 region 2" evidence="6">
    <location>
        <begin position="9"/>
        <end position="75"/>
    </location>
</feature>
<organism evidence="8 9">
    <name type="scientific">Paenibacillus donghaensis</name>
    <dbReference type="NCBI Taxonomy" id="414771"/>
    <lineage>
        <taxon>Bacteria</taxon>
        <taxon>Bacillati</taxon>
        <taxon>Bacillota</taxon>
        <taxon>Bacilli</taxon>
        <taxon>Bacillales</taxon>
        <taxon>Paenibacillaceae</taxon>
        <taxon>Paenibacillus</taxon>
    </lineage>
</organism>
<evidence type="ECO:0000256" key="4">
    <source>
        <dbReference type="ARBA" id="ARBA00023125"/>
    </source>
</evidence>
<name>A0A2Z2K571_9BACL</name>
<feature type="domain" description="RNA polymerase sigma factor 70 region 4 type 2" evidence="7">
    <location>
        <begin position="111"/>
        <end position="156"/>
    </location>
</feature>
<dbReference type="AlphaFoldDB" id="A0A2Z2K571"/>
<dbReference type="InterPro" id="IPR013249">
    <property type="entry name" value="RNA_pol_sigma70_r4_t2"/>
</dbReference>
<dbReference type="NCBIfam" id="TIGR02937">
    <property type="entry name" value="sigma70-ECF"/>
    <property type="match status" value="1"/>
</dbReference>
<dbReference type="GO" id="GO:0016987">
    <property type="term" value="F:sigma factor activity"/>
    <property type="evidence" value="ECO:0007669"/>
    <property type="project" value="UniProtKB-KW"/>
</dbReference>
<dbReference type="PANTHER" id="PTHR43133">
    <property type="entry name" value="RNA POLYMERASE ECF-TYPE SIGMA FACTO"/>
    <property type="match status" value="1"/>
</dbReference>
<dbReference type="GO" id="GO:0006352">
    <property type="term" value="P:DNA-templated transcription initiation"/>
    <property type="evidence" value="ECO:0007669"/>
    <property type="project" value="InterPro"/>
</dbReference>
<dbReference type="InterPro" id="IPR036388">
    <property type="entry name" value="WH-like_DNA-bd_sf"/>
</dbReference>
<dbReference type="KEGG" id="pdh:B9T62_01590"/>
<evidence type="ECO:0000259" key="7">
    <source>
        <dbReference type="Pfam" id="PF08281"/>
    </source>
</evidence>
<dbReference type="Gene3D" id="1.10.1740.10">
    <property type="match status" value="1"/>
</dbReference>
<evidence type="ECO:0000256" key="3">
    <source>
        <dbReference type="ARBA" id="ARBA00023082"/>
    </source>
</evidence>
<dbReference type="InterPro" id="IPR014284">
    <property type="entry name" value="RNA_pol_sigma-70_dom"/>
</dbReference>
<evidence type="ECO:0000256" key="2">
    <source>
        <dbReference type="ARBA" id="ARBA00023015"/>
    </source>
</evidence>
<dbReference type="InterPro" id="IPR039425">
    <property type="entry name" value="RNA_pol_sigma-70-like"/>
</dbReference>
<dbReference type="InterPro" id="IPR014296">
    <property type="entry name" value="RNA_pol_sigma-M_bacilli"/>
</dbReference>
<dbReference type="InterPro" id="IPR007627">
    <property type="entry name" value="RNA_pol_sigma70_r2"/>
</dbReference>
<reference evidence="8 9" key="1">
    <citation type="submission" date="2017-06" db="EMBL/GenBank/DDBJ databases">
        <title>Complete genome sequence of Paenibacillus donghaensis KCTC 13049T isolated from East Sea sediment, South Korea.</title>
        <authorList>
            <person name="Jung B.K."/>
            <person name="Hong S.-J."/>
            <person name="Shin J.-H."/>
        </authorList>
    </citation>
    <scope>NUCLEOTIDE SEQUENCE [LARGE SCALE GENOMIC DNA]</scope>
    <source>
        <strain evidence="8 9">KCTC 13049</strain>
    </source>
</reference>
<keyword evidence="3" id="KW-0731">Sigma factor</keyword>
<dbReference type="GO" id="GO:0003677">
    <property type="term" value="F:DNA binding"/>
    <property type="evidence" value="ECO:0007669"/>
    <property type="project" value="UniProtKB-KW"/>
</dbReference>
<dbReference type="OrthoDB" id="9795666at2"/>
<accession>A0A2Z2K571</accession>
<gene>
    <name evidence="8" type="ORF">B9T62_01590</name>
</gene>
<evidence type="ECO:0000313" key="9">
    <source>
        <dbReference type="Proteomes" id="UP000249890"/>
    </source>
</evidence>
<protein>
    <submittedName>
        <fullName evidence="8">RNA polymerase subunit sigma-24</fullName>
    </submittedName>
</protein>